<dbReference type="Proteomes" id="UP000285301">
    <property type="component" value="Unassembled WGS sequence"/>
</dbReference>
<dbReference type="SUPFAM" id="SSF47473">
    <property type="entry name" value="EF-hand"/>
    <property type="match status" value="1"/>
</dbReference>
<feature type="domain" description="EH" evidence="1">
    <location>
        <begin position="20"/>
        <end position="111"/>
    </location>
</feature>
<sequence length="123" mass="13189">MDANALNKGTPIAWVVSAVDKAKFDEVFQTLDKDVDGFVSGGDPEVKGIFLKTGLPQNVLAHIWNLCDVKQNGKLNSEQFALAMYLINQATAGIELPPNLLPEMVPPTLRPKPTGSTGADSIL</sequence>
<keyword evidence="4" id="KW-1185">Reference proteome</keyword>
<dbReference type="AlphaFoldDB" id="A0A3S4QGR9"/>
<name>A0A3S4QGR9_9ACAR</name>
<dbReference type="SMART" id="SM00027">
    <property type="entry name" value="EH"/>
    <property type="match status" value="1"/>
</dbReference>
<dbReference type="PROSITE" id="PS50031">
    <property type="entry name" value="EH"/>
    <property type="match status" value="1"/>
</dbReference>
<evidence type="ECO:0000259" key="1">
    <source>
        <dbReference type="PROSITE" id="PS50031"/>
    </source>
</evidence>
<feature type="domain" description="EF-hand" evidence="2">
    <location>
        <begin position="55"/>
        <end position="90"/>
    </location>
</feature>
<dbReference type="GO" id="GO:0030132">
    <property type="term" value="C:clathrin coat of coated pit"/>
    <property type="evidence" value="ECO:0007669"/>
    <property type="project" value="TreeGrafter"/>
</dbReference>
<dbReference type="PANTHER" id="PTHR11216">
    <property type="entry name" value="EH DOMAIN"/>
    <property type="match status" value="1"/>
</dbReference>
<proteinExistence type="predicted"/>
<reference evidence="3 4" key="1">
    <citation type="journal article" date="2018" name="Gigascience">
        <title>Genomes of trombidid mites reveal novel predicted allergens and laterally-transferred genes associated with secondary metabolism.</title>
        <authorList>
            <person name="Dong X."/>
            <person name="Chaisiri K."/>
            <person name="Xia D."/>
            <person name="Armstrong S.D."/>
            <person name="Fang Y."/>
            <person name="Donnelly M.J."/>
            <person name="Kadowaki T."/>
            <person name="McGarry J.W."/>
            <person name="Darby A.C."/>
            <person name="Makepeace B.L."/>
        </authorList>
    </citation>
    <scope>NUCLEOTIDE SEQUENCE [LARGE SCALE GENOMIC DNA]</scope>
    <source>
        <strain evidence="3">UoL-WK</strain>
    </source>
</reference>
<evidence type="ECO:0000313" key="3">
    <source>
        <dbReference type="EMBL" id="RWS03260.1"/>
    </source>
</evidence>
<dbReference type="InterPro" id="IPR011992">
    <property type="entry name" value="EF-hand-dom_pair"/>
</dbReference>
<dbReference type="Pfam" id="PF12763">
    <property type="entry name" value="EH"/>
    <property type="match status" value="1"/>
</dbReference>
<evidence type="ECO:0008006" key="5">
    <source>
        <dbReference type="Google" id="ProtNLM"/>
    </source>
</evidence>
<accession>A0A3S4QGR9</accession>
<evidence type="ECO:0000259" key="2">
    <source>
        <dbReference type="PROSITE" id="PS50222"/>
    </source>
</evidence>
<dbReference type="InterPro" id="IPR000261">
    <property type="entry name" value="EH_dom"/>
</dbReference>
<gene>
    <name evidence="3" type="ORF">B4U79_11939</name>
</gene>
<dbReference type="InterPro" id="IPR002048">
    <property type="entry name" value="EF_hand_dom"/>
</dbReference>
<dbReference type="Gene3D" id="1.10.238.10">
    <property type="entry name" value="EF-hand"/>
    <property type="match status" value="1"/>
</dbReference>
<organism evidence="3 4">
    <name type="scientific">Dinothrombium tinctorium</name>
    <dbReference type="NCBI Taxonomy" id="1965070"/>
    <lineage>
        <taxon>Eukaryota</taxon>
        <taxon>Metazoa</taxon>
        <taxon>Ecdysozoa</taxon>
        <taxon>Arthropoda</taxon>
        <taxon>Chelicerata</taxon>
        <taxon>Arachnida</taxon>
        <taxon>Acari</taxon>
        <taxon>Acariformes</taxon>
        <taxon>Trombidiformes</taxon>
        <taxon>Prostigmata</taxon>
        <taxon>Anystina</taxon>
        <taxon>Parasitengona</taxon>
        <taxon>Trombidioidea</taxon>
        <taxon>Trombidiidae</taxon>
        <taxon>Dinothrombium</taxon>
    </lineage>
</organism>
<dbReference type="GO" id="GO:0005509">
    <property type="term" value="F:calcium ion binding"/>
    <property type="evidence" value="ECO:0007669"/>
    <property type="project" value="InterPro"/>
</dbReference>
<comment type="caution">
    <text evidence="3">The sequence shown here is derived from an EMBL/GenBank/DDBJ whole genome shotgun (WGS) entry which is preliminary data.</text>
</comment>
<dbReference type="PROSITE" id="PS50222">
    <property type="entry name" value="EF_HAND_2"/>
    <property type="match status" value="1"/>
</dbReference>
<feature type="non-terminal residue" evidence="3">
    <location>
        <position position="123"/>
    </location>
</feature>
<dbReference type="CDD" id="cd00052">
    <property type="entry name" value="EH"/>
    <property type="match status" value="1"/>
</dbReference>
<dbReference type="GO" id="GO:0006897">
    <property type="term" value="P:endocytosis"/>
    <property type="evidence" value="ECO:0007669"/>
    <property type="project" value="TreeGrafter"/>
</dbReference>
<evidence type="ECO:0000313" key="4">
    <source>
        <dbReference type="Proteomes" id="UP000285301"/>
    </source>
</evidence>
<dbReference type="EMBL" id="NCKU01006670">
    <property type="protein sequence ID" value="RWS03260.1"/>
    <property type="molecule type" value="Genomic_DNA"/>
</dbReference>
<dbReference type="GO" id="GO:0016197">
    <property type="term" value="P:endosomal transport"/>
    <property type="evidence" value="ECO:0007669"/>
    <property type="project" value="TreeGrafter"/>
</dbReference>
<dbReference type="STRING" id="1965070.A0A3S4QGR9"/>
<dbReference type="OrthoDB" id="524326at2759"/>
<dbReference type="PANTHER" id="PTHR11216:SF176">
    <property type="entry name" value="EPIDERMAL GROWTH FACTOR RECEPTOR PATHWAY SUBSTRATE CLONE 15, ISOFORM A"/>
    <property type="match status" value="1"/>
</dbReference>
<protein>
    <recommendedName>
        <fullName evidence="5">Epidermal growth factor receptor substrate 15-like 1</fullName>
    </recommendedName>
</protein>